<sequence length="687" mass="75581">MLGDTATVSSSVNPGGGGGGSATNTHHHQQQHQHNLHQQQHQSHRNPNPAAIGGGGLFQEGISTSDAGGGGGGAGHVGSSSGGEEDRLGGGGSGSFGGNRWPRQETVALLKIRTDMDATFRDASVKGPLWDEVSRKLAELGYHRSAKKCKEKFENVYKYHKRTKDVRTSKQEGKNYRFFEQLAAFESQPPAGATPTAPPPHPQPSQPAATTMPAFNPPQVQPVAFVTMAHDHIPTSTTVPSTTVPPRSAAPAITIAAPSYPPAPQPTIQPLYPPSFSTFSTDLMSNSPSSSSSTSSDVELHRGGRHKRKRKWKDFFERLTTEVVHKQEEMQRKFLEAIEKREHERMAREESWRMQEMARINREREILAQERSIAAAKDAAVMSFLQKLSEQQNPGAPPLHLPNQAVQIAPPPSHQPPPQQPPPRPSVVVAAAALPQPPPQSTPNQVQSAPPAAAATPAPVQQPQLKHPVSQSQSQGQNQKEMVRADNVDQHFLPASSSRWPKMEVEALISLRRNLDSKYQENGPKGPLWEEISAGMKRLGYNRNPKRCKEKWENINKYFKKVKESNKKRPEDSKTCPYFHQLDALYREKQNLEGGGSSSVAAGGDQFNSVPLMVQPEQQWPPQALPPPVPPPPQQQRQKDTVMEEAESEDHGDEEEEDDYDDEEEEDDVTGEYEFVSNKPHSMNPGG</sequence>
<dbReference type="PANTHER" id="PTHR21654:SF59">
    <property type="entry name" value="TRIHELIX TRANSCRIPTION FACTOR DF1"/>
    <property type="match status" value="1"/>
</dbReference>
<feature type="compositionally biased region" description="Gly residues" evidence="7">
    <location>
        <begin position="67"/>
        <end position="76"/>
    </location>
</feature>
<dbReference type="GO" id="GO:0003677">
    <property type="term" value="F:DNA binding"/>
    <property type="evidence" value="ECO:0007669"/>
    <property type="project" value="UniProtKB-KW"/>
</dbReference>
<dbReference type="FunFam" id="1.10.10.60:FF:000092">
    <property type="entry name" value="Trihelix transcription factor GT-2"/>
    <property type="match status" value="1"/>
</dbReference>
<organism evidence="9 10">
    <name type="scientific">Linum trigynum</name>
    <dbReference type="NCBI Taxonomy" id="586398"/>
    <lineage>
        <taxon>Eukaryota</taxon>
        <taxon>Viridiplantae</taxon>
        <taxon>Streptophyta</taxon>
        <taxon>Embryophyta</taxon>
        <taxon>Tracheophyta</taxon>
        <taxon>Spermatophyta</taxon>
        <taxon>Magnoliopsida</taxon>
        <taxon>eudicotyledons</taxon>
        <taxon>Gunneridae</taxon>
        <taxon>Pentapetalae</taxon>
        <taxon>rosids</taxon>
        <taxon>fabids</taxon>
        <taxon>Malpighiales</taxon>
        <taxon>Linaceae</taxon>
        <taxon>Linum</taxon>
    </lineage>
</organism>
<feature type="domain" description="Myb-like" evidence="8">
    <location>
        <begin position="498"/>
        <end position="556"/>
    </location>
</feature>
<keyword evidence="3" id="KW-0805">Transcription regulation</keyword>
<evidence type="ECO:0000256" key="7">
    <source>
        <dbReference type="SAM" id="MobiDB-lite"/>
    </source>
</evidence>
<name>A0AAV2D2U5_9ROSI</name>
<protein>
    <recommendedName>
        <fullName evidence="8">Myb-like domain-containing protein</fullName>
    </recommendedName>
</protein>
<evidence type="ECO:0000256" key="4">
    <source>
        <dbReference type="ARBA" id="ARBA00023125"/>
    </source>
</evidence>
<evidence type="ECO:0000256" key="1">
    <source>
        <dbReference type="ARBA" id="ARBA00004123"/>
    </source>
</evidence>
<dbReference type="GO" id="GO:0006355">
    <property type="term" value="P:regulation of DNA-templated transcription"/>
    <property type="evidence" value="ECO:0007669"/>
    <property type="project" value="UniProtKB-ARBA"/>
</dbReference>
<dbReference type="InterPro" id="IPR044822">
    <property type="entry name" value="Myb_DNA-bind_4"/>
</dbReference>
<keyword evidence="5" id="KW-0804">Transcription</keyword>
<feature type="region of interest" description="Disordered" evidence="7">
    <location>
        <begin position="1"/>
        <end position="101"/>
    </location>
</feature>
<evidence type="ECO:0000313" key="9">
    <source>
        <dbReference type="EMBL" id="CAL1363068.1"/>
    </source>
</evidence>
<reference evidence="9 10" key="1">
    <citation type="submission" date="2024-04" db="EMBL/GenBank/DDBJ databases">
        <authorList>
            <person name="Fracassetti M."/>
        </authorList>
    </citation>
    <scope>NUCLEOTIDE SEQUENCE [LARGE SCALE GENOMIC DNA]</scope>
</reference>
<feature type="compositionally biased region" description="Low complexity" evidence="7">
    <location>
        <begin position="285"/>
        <end position="296"/>
    </location>
</feature>
<feature type="compositionally biased region" description="Basic residues" evidence="7">
    <location>
        <begin position="25"/>
        <end position="35"/>
    </location>
</feature>
<proteinExistence type="predicted"/>
<keyword evidence="4" id="KW-0238">DNA-binding</keyword>
<keyword evidence="10" id="KW-1185">Reference proteome</keyword>
<feature type="region of interest" description="Disordered" evidence="7">
    <location>
        <begin position="188"/>
        <end position="214"/>
    </location>
</feature>
<feature type="compositionally biased region" description="Polar residues" evidence="7">
    <location>
        <begin position="469"/>
        <end position="480"/>
    </location>
</feature>
<feature type="compositionally biased region" description="Pro residues" evidence="7">
    <location>
        <begin position="196"/>
        <end position="205"/>
    </location>
</feature>
<keyword evidence="6" id="KW-0539">Nucleus</keyword>
<feature type="region of interest" description="Disordered" evidence="7">
    <location>
        <begin position="389"/>
        <end position="495"/>
    </location>
</feature>
<feature type="compositionally biased region" description="Pro residues" evidence="7">
    <location>
        <begin position="409"/>
        <end position="425"/>
    </location>
</feature>
<evidence type="ECO:0000256" key="6">
    <source>
        <dbReference type="ARBA" id="ARBA00023242"/>
    </source>
</evidence>
<dbReference type="SMART" id="SM00717">
    <property type="entry name" value="SANT"/>
    <property type="match status" value="2"/>
</dbReference>
<evidence type="ECO:0000259" key="8">
    <source>
        <dbReference type="PROSITE" id="PS50090"/>
    </source>
</evidence>
<evidence type="ECO:0000313" key="10">
    <source>
        <dbReference type="Proteomes" id="UP001497516"/>
    </source>
</evidence>
<dbReference type="AlphaFoldDB" id="A0AAV2D2U5"/>
<dbReference type="EMBL" id="OZ034814">
    <property type="protein sequence ID" value="CAL1363068.1"/>
    <property type="molecule type" value="Genomic_DNA"/>
</dbReference>
<feature type="compositionally biased region" description="Polar residues" evidence="7">
    <location>
        <begin position="1"/>
        <end position="13"/>
    </location>
</feature>
<evidence type="ECO:0000256" key="3">
    <source>
        <dbReference type="ARBA" id="ARBA00023015"/>
    </source>
</evidence>
<evidence type="ECO:0000256" key="2">
    <source>
        <dbReference type="ARBA" id="ARBA00022737"/>
    </source>
</evidence>
<dbReference type="PANTHER" id="PTHR21654">
    <property type="entry name" value="FI21293P1"/>
    <property type="match status" value="1"/>
</dbReference>
<feature type="region of interest" description="Disordered" evidence="7">
    <location>
        <begin position="273"/>
        <end position="307"/>
    </location>
</feature>
<dbReference type="Proteomes" id="UP001497516">
    <property type="component" value="Chromosome 10"/>
</dbReference>
<dbReference type="FunFam" id="1.10.10.60:FF:000061">
    <property type="entry name" value="Trihelix transcription factor GT-2"/>
    <property type="match status" value="1"/>
</dbReference>
<dbReference type="Gene3D" id="1.10.10.60">
    <property type="entry name" value="Homeodomain-like"/>
    <property type="match status" value="2"/>
</dbReference>
<keyword evidence="2" id="KW-0677">Repeat</keyword>
<feature type="region of interest" description="Disordered" evidence="7">
    <location>
        <begin position="589"/>
        <end position="687"/>
    </location>
</feature>
<dbReference type="GO" id="GO:0005634">
    <property type="term" value="C:nucleus"/>
    <property type="evidence" value="ECO:0007669"/>
    <property type="project" value="UniProtKB-SubCell"/>
</dbReference>
<feature type="compositionally biased region" description="Polar residues" evidence="7">
    <location>
        <begin position="275"/>
        <end position="284"/>
    </location>
</feature>
<feature type="compositionally biased region" description="Low complexity" evidence="7">
    <location>
        <begin position="442"/>
        <end position="464"/>
    </location>
</feature>
<feature type="domain" description="Myb-like" evidence="8">
    <location>
        <begin position="99"/>
        <end position="157"/>
    </location>
</feature>
<gene>
    <name evidence="9" type="ORF">LTRI10_LOCUS9755</name>
</gene>
<accession>A0AAV2D2U5</accession>
<evidence type="ECO:0000256" key="5">
    <source>
        <dbReference type="ARBA" id="ARBA00023163"/>
    </source>
</evidence>
<dbReference type="InterPro" id="IPR001005">
    <property type="entry name" value="SANT/Myb"/>
</dbReference>
<feature type="compositionally biased region" description="Acidic residues" evidence="7">
    <location>
        <begin position="643"/>
        <end position="671"/>
    </location>
</feature>
<dbReference type="Pfam" id="PF13837">
    <property type="entry name" value="Myb_DNA-bind_4"/>
    <property type="match status" value="2"/>
</dbReference>
<feature type="compositionally biased region" description="Pro residues" evidence="7">
    <location>
        <begin position="623"/>
        <end position="634"/>
    </location>
</feature>
<dbReference type="PROSITE" id="PS50090">
    <property type="entry name" value="MYB_LIKE"/>
    <property type="match status" value="2"/>
</dbReference>
<comment type="subcellular location">
    <subcellularLocation>
        <location evidence="1">Nucleus</location>
    </subcellularLocation>
</comment>
<dbReference type="CDD" id="cd12203">
    <property type="entry name" value="GT1"/>
    <property type="match status" value="2"/>
</dbReference>